<dbReference type="Pfam" id="PF06180">
    <property type="entry name" value="CbiK"/>
    <property type="match status" value="1"/>
</dbReference>
<name>A0ABD8A9T8_9EURY</name>
<evidence type="ECO:0000313" key="1">
    <source>
        <dbReference type="EMBL" id="WOX55361.1"/>
    </source>
</evidence>
<dbReference type="Gene3D" id="3.40.50.1400">
    <property type="match status" value="2"/>
</dbReference>
<accession>A0ABD8A9T8</accession>
<organism evidence="1 2">
    <name type="scientific">Methanoculleus palmolei</name>
    <dbReference type="NCBI Taxonomy" id="72612"/>
    <lineage>
        <taxon>Archaea</taxon>
        <taxon>Methanobacteriati</taxon>
        <taxon>Methanobacteriota</taxon>
        <taxon>Stenosarchaea group</taxon>
        <taxon>Methanomicrobia</taxon>
        <taxon>Methanomicrobiales</taxon>
        <taxon>Methanomicrobiaceae</taxon>
        <taxon>Methanoculleus</taxon>
    </lineage>
</organism>
<dbReference type="SUPFAM" id="SSF53800">
    <property type="entry name" value="Chelatase"/>
    <property type="match status" value="1"/>
</dbReference>
<protein>
    <submittedName>
        <fullName evidence="1">Sirohydrochlorin cobaltochelatase</fullName>
    </submittedName>
</protein>
<dbReference type="EMBL" id="CP137641">
    <property type="protein sequence ID" value="WOX55361.1"/>
    <property type="molecule type" value="Genomic_DNA"/>
</dbReference>
<evidence type="ECO:0000313" key="2">
    <source>
        <dbReference type="Proteomes" id="UP001626603"/>
    </source>
</evidence>
<dbReference type="InterPro" id="IPR010388">
    <property type="entry name" value="Anaerobic_Co-chelatase"/>
</dbReference>
<dbReference type="Proteomes" id="UP001626603">
    <property type="component" value="Chromosome"/>
</dbReference>
<proteinExistence type="predicted"/>
<reference evidence="1 2" key="1">
    <citation type="submission" date="2023-10" db="EMBL/GenBank/DDBJ databases">
        <title>The complete genome sequence of Methanoculleus palmolei DSM 4273.</title>
        <authorList>
            <person name="Lai S.-J."/>
            <person name="You Y.-T."/>
            <person name="Chen S.-C."/>
        </authorList>
    </citation>
    <scope>NUCLEOTIDE SEQUENCE [LARGE SCALE GENOMIC DNA]</scope>
    <source>
        <strain evidence="1 2">DSM 4273</strain>
    </source>
</reference>
<sequence length="286" mass="30727">MSHTTHPAHGHGKERESHGAIVVVALGTTQAEGRAVISRAVDQIRAWCPGTVVKYAFTSEVVRSVLSEAGESVPSPLAAVASLMDEGHRRIVLQPLCVTPGLYYHGLYSIASALNSIAGPHYDFGLDGVLISRPLLLLEEDYRDAAAAILEVYGRQEPGSALVLIAPASEGGGDPALCQLQMILDETAGGSIMIGAASGYPGIDQVVERLRHMQIKTVKLAPLTLVPGIHSWIEIAGENNEDSCLKRLRKAGYLVTTDTRAVGEYQPVLDLFGKRLKETIQNHDFF</sequence>
<gene>
    <name evidence="1" type="ORF">R6Y95_07780</name>
</gene>
<dbReference type="AlphaFoldDB" id="A0ABD8A9T8"/>
<keyword evidence="2" id="KW-1185">Reference proteome</keyword>